<dbReference type="PROSITE" id="PS01081">
    <property type="entry name" value="HTH_TETR_1"/>
    <property type="match status" value="1"/>
</dbReference>
<dbReference type="Gene3D" id="1.10.357.10">
    <property type="entry name" value="Tetracycline Repressor, domain 2"/>
    <property type="match status" value="1"/>
</dbReference>
<dbReference type="PROSITE" id="PS50977">
    <property type="entry name" value="HTH_TETR_2"/>
    <property type="match status" value="1"/>
</dbReference>
<reference evidence="4 5" key="1">
    <citation type="submission" date="2019-08" db="EMBL/GenBank/DDBJ databases">
        <title>Genome sequencing of Paenibacillus faecis DSM 23593(T).</title>
        <authorList>
            <person name="Kook J.-K."/>
            <person name="Park S.-N."/>
            <person name="Lim Y.K."/>
        </authorList>
    </citation>
    <scope>NUCLEOTIDE SEQUENCE [LARGE SCALE GENOMIC DNA]</scope>
    <source>
        <strain evidence="4 5">DSM 23593</strain>
    </source>
</reference>
<dbReference type="SUPFAM" id="SSF46689">
    <property type="entry name" value="Homeodomain-like"/>
    <property type="match status" value="1"/>
</dbReference>
<evidence type="ECO:0000256" key="1">
    <source>
        <dbReference type="ARBA" id="ARBA00023125"/>
    </source>
</evidence>
<dbReference type="InterPro" id="IPR001647">
    <property type="entry name" value="HTH_TetR"/>
</dbReference>
<proteinExistence type="predicted"/>
<dbReference type="InterPro" id="IPR050624">
    <property type="entry name" value="HTH-type_Tx_Regulator"/>
</dbReference>
<sequence length="295" mass="34041">MSVLKEKIIRSAIRLFAEKGYQATSIQDIADDCSIAKGSLYKFFVSKDELYIRILETRQQEMMLAVERIRQKGLGARETFLEEIACQIHFYIEHGYYIARDHNELTMINNDRIGGVMNRLRVEMFRYYRDILERNYGEAISAWTWDATALLSGMIREYTFHVLFGSKPLEPLVLAAFIADRMDDLVTGITAKQPVPLLSDERMAEYARVEMKSLHDLHEERKAGLFDALTSLIPDLIIPNSRKKDLLGVLEMLAVEIKAEQPRTFLVHALLKDLAAENELAFYVHQLRPLVLEQL</sequence>
<dbReference type="EMBL" id="VSDO01000006">
    <property type="protein sequence ID" value="TYA10182.1"/>
    <property type="molecule type" value="Genomic_DNA"/>
</dbReference>
<dbReference type="RefSeq" id="WP_148457750.1">
    <property type="nucleotide sequence ID" value="NZ_VSDO01000006.1"/>
</dbReference>
<dbReference type="InterPro" id="IPR009057">
    <property type="entry name" value="Homeodomain-like_sf"/>
</dbReference>
<comment type="caution">
    <text evidence="4">The sequence shown here is derived from an EMBL/GenBank/DDBJ whole genome shotgun (WGS) entry which is preliminary data.</text>
</comment>
<accession>A0A5D0CKH1</accession>
<dbReference type="PRINTS" id="PR00455">
    <property type="entry name" value="HTHTETR"/>
</dbReference>
<feature type="DNA-binding region" description="H-T-H motif" evidence="2">
    <location>
        <begin position="25"/>
        <end position="44"/>
    </location>
</feature>
<dbReference type="Pfam" id="PF00440">
    <property type="entry name" value="TetR_N"/>
    <property type="match status" value="1"/>
</dbReference>
<feature type="domain" description="HTH tetR-type" evidence="3">
    <location>
        <begin position="2"/>
        <end position="62"/>
    </location>
</feature>
<gene>
    <name evidence="4" type="ORF">FRY98_26700</name>
</gene>
<dbReference type="AlphaFoldDB" id="A0A5D0CKH1"/>
<dbReference type="InterPro" id="IPR023772">
    <property type="entry name" value="DNA-bd_HTH_TetR-type_CS"/>
</dbReference>
<keyword evidence="5" id="KW-1185">Reference proteome</keyword>
<dbReference type="PANTHER" id="PTHR43479:SF22">
    <property type="entry name" value="TRANSCRIPTIONAL REGULATOR, TETR FAMILY"/>
    <property type="match status" value="1"/>
</dbReference>
<dbReference type="Gene3D" id="1.10.10.60">
    <property type="entry name" value="Homeodomain-like"/>
    <property type="match status" value="1"/>
</dbReference>
<evidence type="ECO:0000259" key="3">
    <source>
        <dbReference type="PROSITE" id="PS50977"/>
    </source>
</evidence>
<organism evidence="4 5">
    <name type="scientific">Paenibacillus faecis</name>
    <dbReference type="NCBI Taxonomy" id="862114"/>
    <lineage>
        <taxon>Bacteria</taxon>
        <taxon>Bacillati</taxon>
        <taxon>Bacillota</taxon>
        <taxon>Bacilli</taxon>
        <taxon>Bacillales</taxon>
        <taxon>Paenibacillaceae</taxon>
        <taxon>Paenibacillus</taxon>
    </lineage>
</organism>
<evidence type="ECO:0000256" key="2">
    <source>
        <dbReference type="PROSITE-ProRule" id="PRU00335"/>
    </source>
</evidence>
<keyword evidence="1 2" id="KW-0238">DNA-binding</keyword>
<dbReference type="Proteomes" id="UP000325218">
    <property type="component" value="Unassembled WGS sequence"/>
</dbReference>
<evidence type="ECO:0000313" key="5">
    <source>
        <dbReference type="Proteomes" id="UP000325218"/>
    </source>
</evidence>
<name>A0A5D0CKH1_9BACL</name>
<dbReference type="GO" id="GO:0003677">
    <property type="term" value="F:DNA binding"/>
    <property type="evidence" value="ECO:0007669"/>
    <property type="project" value="UniProtKB-UniRule"/>
</dbReference>
<evidence type="ECO:0000313" key="4">
    <source>
        <dbReference type="EMBL" id="TYA10182.1"/>
    </source>
</evidence>
<dbReference type="OrthoDB" id="9812993at2"/>
<dbReference type="PANTHER" id="PTHR43479">
    <property type="entry name" value="ACREF/ENVCD OPERON REPRESSOR-RELATED"/>
    <property type="match status" value="1"/>
</dbReference>
<protein>
    <submittedName>
        <fullName evidence="4">TetR/AcrR family transcriptional regulator</fullName>
    </submittedName>
</protein>